<comment type="similarity">
    <text evidence="4 9">Belongs to the mannonate dehydratase family.</text>
</comment>
<dbReference type="SUPFAM" id="SSF51658">
    <property type="entry name" value="Xylose isomerase-like"/>
    <property type="match status" value="1"/>
</dbReference>
<dbReference type="GO" id="GO:0008198">
    <property type="term" value="F:ferrous iron binding"/>
    <property type="evidence" value="ECO:0007669"/>
    <property type="project" value="TreeGrafter"/>
</dbReference>
<comment type="catalytic activity">
    <reaction evidence="1 9">
        <text>D-mannonate = 2-dehydro-3-deoxy-D-gluconate + H2O</text>
        <dbReference type="Rhea" id="RHEA:20097"/>
        <dbReference type="ChEBI" id="CHEBI:15377"/>
        <dbReference type="ChEBI" id="CHEBI:17767"/>
        <dbReference type="ChEBI" id="CHEBI:57990"/>
        <dbReference type="EC" id="4.2.1.8"/>
    </reaction>
</comment>
<sequence>MKMTFRWYGESDSIPLSYIKQIPNMSGVVTAVYDVPVGEVWECGKIARLKELCNDAGLKMEVIESVPVHEDIKLGKPSRDRLIANYAATIRNLGKFGVKCICYNFMPVFDWLRTDLKKKNADGSNSLSYCHRQLLELDPKNLHLPGWDESYSPEQLNGLLGEYAHISHEQLFENLVYFLKGIMPACDETGIDMAIHPDDPPWDMFGLPRIITGADSYDKMTAAVPDRHNGFTFCTGSLGAGRNNDLPAMAKKYADRIYFAHIRQLKYDGERDFAEAGHLTSAGSLDICGIVKALVEGGFNGYVRPDHGRNIWGEDGKPGYGLYDRALGAAYLNGLFEAIERYTK</sequence>
<proteinExistence type="inferred from homology"/>
<dbReference type="GO" id="GO:0030145">
    <property type="term" value="F:manganese ion binding"/>
    <property type="evidence" value="ECO:0007669"/>
    <property type="project" value="TreeGrafter"/>
</dbReference>
<dbReference type="GO" id="GO:0042840">
    <property type="term" value="P:D-glucuronate catabolic process"/>
    <property type="evidence" value="ECO:0007669"/>
    <property type="project" value="TreeGrafter"/>
</dbReference>
<comment type="caution">
    <text evidence="10">The sequence shown here is derived from an EMBL/GenBank/DDBJ whole genome shotgun (WGS) entry which is preliminary data.</text>
</comment>
<dbReference type="EC" id="4.2.1.8" evidence="5 9"/>
<comment type="pathway">
    <text evidence="3 9">Carbohydrate metabolism; pentose and glucuronate interconversion.</text>
</comment>
<name>A0A9D1J8U0_9FIRM</name>
<dbReference type="AlphaFoldDB" id="A0A9D1J8U0"/>
<evidence type="ECO:0000256" key="2">
    <source>
        <dbReference type="ARBA" id="ARBA00002713"/>
    </source>
</evidence>
<evidence type="ECO:0000256" key="4">
    <source>
        <dbReference type="ARBA" id="ARBA00007389"/>
    </source>
</evidence>
<dbReference type="PIRSF" id="PIRSF016049">
    <property type="entry name" value="Man_dehyd"/>
    <property type="match status" value="1"/>
</dbReference>
<dbReference type="InterPro" id="IPR036237">
    <property type="entry name" value="Xyl_isomerase-like_sf"/>
</dbReference>
<evidence type="ECO:0000256" key="3">
    <source>
        <dbReference type="ARBA" id="ARBA00004892"/>
    </source>
</evidence>
<evidence type="ECO:0000256" key="9">
    <source>
        <dbReference type="HAMAP-Rule" id="MF_00106"/>
    </source>
</evidence>
<dbReference type="Pfam" id="PF03786">
    <property type="entry name" value="UxuA"/>
    <property type="match status" value="1"/>
</dbReference>
<dbReference type="EMBL" id="DVHK01000050">
    <property type="protein sequence ID" value="HIR66803.1"/>
    <property type="molecule type" value="Genomic_DNA"/>
</dbReference>
<evidence type="ECO:0000256" key="8">
    <source>
        <dbReference type="ARBA" id="ARBA00023239"/>
    </source>
</evidence>
<dbReference type="NCBIfam" id="NF003027">
    <property type="entry name" value="PRK03906.1"/>
    <property type="match status" value="2"/>
</dbReference>
<evidence type="ECO:0000256" key="5">
    <source>
        <dbReference type="ARBA" id="ARBA00012927"/>
    </source>
</evidence>
<reference evidence="10" key="1">
    <citation type="submission" date="2020-10" db="EMBL/GenBank/DDBJ databases">
        <authorList>
            <person name="Gilroy R."/>
        </authorList>
    </citation>
    <scope>NUCLEOTIDE SEQUENCE</scope>
    <source>
        <strain evidence="10">ChiW16-3235</strain>
    </source>
</reference>
<evidence type="ECO:0000256" key="1">
    <source>
        <dbReference type="ARBA" id="ARBA00001794"/>
    </source>
</evidence>
<keyword evidence="7 9" id="KW-0464">Manganese</keyword>
<evidence type="ECO:0000313" key="11">
    <source>
        <dbReference type="Proteomes" id="UP000823913"/>
    </source>
</evidence>
<evidence type="ECO:0000256" key="6">
    <source>
        <dbReference type="ARBA" id="ARBA00023004"/>
    </source>
</evidence>
<dbReference type="PANTHER" id="PTHR30387:SF2">
    <property type="entry name" value="MANNONATE DEHYDRATASE"/>
    <property type="match status" value="1"/>
</dbReference>
<keyword evidence="8 9" id="KW-0456">Lyase</keyword>
<comment type="cofactor">
    <cofactor evidence="9">
        <name>Fe(2+)</name>
        <dbReference type="ChEBI" id="CHEBI:29033"/>
    </cofactor>
    <cofactor evidence="9">
        <name>Mn(2+)</name>
        <dbReference type="ChEBI" id="CHEBI:29035"/>
    </cofactor>
</comment>
<dbReference type="Proteomes" id="UP000823913">
    <property type="component" value="Unassembled WGS sequence"/>
</dbReference>
<evidence type="ECO:0000256" key="7">
    <source>
        <dbReference type="ARBA" id="ARBA00023211"/>
    </source>
</evidence>
<gene>
    <name evidence="9 10" type="primary">uxuA</name>
    <name evidence="10" type="ORF">IAB94_02000</name>
</gene>
<keyword evidence="6 9" id="KW-0408">Iron</keyword>
<comment type="function">
    <text evidence="2 9">Catalyzes the dehydration of D-mannonate.</text>
</comment>
<dbReference type="PANTHER" id="PTHR30387">
    <property type="entry name" value="MANNONATE DEHYDRATASE"/>
    <property type="match status" value="1"/>
</dbReference>
<organism evidence="10 11">
    <name type="scientific">Candidatus Coproplasma avicola</name>
    <dbReference type="NCBI Taxonomy" id="2840744"/>
    <lineage>
        <taxon>Bacteria</taxon>
        <taxon>Bacillati</taxon>
        <taxon>Bacillota</taxon>
        <taxon>Clostridia</taxon>
        <taxon>Eubacteriales</taxon>
        <taxon>Candidatus Coproplasma</taxon>
    </lineage>
</organism>
<dbReference type="InterPro" id="IPR004628">
    <property type="entry name" value="Man_deHydtase"/>
</dbReference>
<dbReference type="NCBIfam" id="TIGR00695">
    <property type="entry name" value="uxuA"/>
    <property type="match status" value="1"/>
</dbReference>
<dbReference type="HAMAP" id="MF_00106">
    <property type="entry name" value="UxuA"/>
    <property type="match status" value="1"/>
</dbReference>
<evidence type="ECO:0000313" key="10">
    <source>
        <dbReference type="EMBL" id="HIR66803.1"/>
    </source>
</evidence>
<accession>A0A9D1J8U0</accession>
<reference evidence="10" key="2">
    <citation type="journal article" date="2021" name="PeerJ">
        <title>Extensive microbial diversity within the chicken gut microbiome revealed by metagenomics and culture.</title>
        <authorList>
            <person name="Gilroy R."/>
            <person name="Ravi A."/>
            <person name="Getino M."/>
            <person name="Pursley I."/>
            <person name="Horton D.L."/>
            <person name="Alikhan N.F."/>
            <person name="Baker D."/>
            <person name="Gharbi K."/>
            <person name="Hall N."/>
            <person name="Watson M."/>
            <person name="Adriaenssens E.M."/>
            <person name="Foster-Nyarko E."/>
            <person name="Jarju S."/>
            <person name="Secka A."/>
            <person name="Antonio M."/>
            <person name="Oren A."/>
            <person name="Chaudhuri R.R."/>
            <person name="La Ragione R."/>
            <person name="Hildebrand F."/>
            <person name="Pallen M.J."/>
        </authorList>
    </citation>
    <scope>NUCLEOTIDE SEQUENCE</scope>
    <source>
        <strain evidence="10">ChiW16-3235</strain>
    </source>
</reference>
<dbReference type="GO" id="GO:0008927">
    <property type="term" value="F:mannonate dehydratase activity"/>
    <property type="evidence" value="ECO:0007669"/>
    <property type="project" value="UniProtKB-UniRule"/>
</dbReference>
<dbReference type="Gene3D" id="3.20.20.150">
    <property type="entry name" value="Divalent-metal-dependent TIM barrel enzymes"/>
    <property type="match status" value="1"/>
</dbReference>
<protein>
    <recommendedName>
        <fullName evidence="5 9">Mannonate dehydratase</fullName>
        <ecNumber evidence="5 9">4.2.1.8</ecNumber>
    </recommendedName>
    <alternativeName>
        <fullName evidence="9">D-mannonate hydro-lyase</fullName>
    </alternativeName>
</protein>